<name>A0AAV1TTW2_9STRA</name>
<comment type="caution">
    <text evidence="2">The sequence shown here is derived from an EMBL/GenBank/DDBJ whole genome shotgun (WGS) entry which is preliminary data.</text>
</comment>
<evidence type="ECO:0000256" key="1">
    <source>
        <dbReference type="SAM" id="MobiDB-lite"/>
    </source>
</evidence>
<dbReference type="Pfam" id="PF05477">
    <property type="entry name" value="SURF2"/>
    <property type="match status" value="1"/>
</dbReference>
<dbReference type="Proteomes" id="UP001162060">
    <property type="component" value="Unassembled WGS sequence"/>
</dbReference>
<feature type="region of interest" description="Disordered" evidence="1">
    <location>
        <begin position="153"/>
        <end position="255"/>
    </location>
</feature>
<feature type="compositionally biased region" description="Acidic residues" evidence="1">
    <location>
        <begin position="184"/>
        <end position="197"/>
    </location>
</feature>
<dbReference type="PANTHER" id="PTHR34348">
    <property type="entry name" value="SURFEIT LOCUS PROTEIN 2"/>
    <property type="match status" value="1"/>
</dbReference>
<dbReference type="AlphaFoldDB" id="A0AAV1TTW2"/>
<accession>A0AAV1TTW2</accession>
<gene>
    <name evidence="2" type="ORF">PM001_LOCUS10241</name>
</gene>
<organism evidence="2 3">
    <name type="scientific">Peronospora matthiolae</name>
    <dbReference type="NCBI Taxonomy" id="2874970"/>
    <lineage>
        <taxon>Eukaryota</taxon>
        <taxon>Sar</taxon>
        <taxon>Stramenopiles</taxon>
        <taxon>Oomycota</taxon>
        <taxon>Peronosporomycetes</taxon>
        <taxon>Peronosporales</taxon>
        <taxon>Peronosporaceae</taxon>
        <taxon>Peronospora</taxon>
    </lineage>
</organism>
<dbReference type="PANTHER" id="PTHR34348:SF1">
    <property type="entry name" value="SURFEIT LOCUS PROTEIN 2"/>
    <property type="match status" value="1"/>
</dbReference>
<sequence>MTAPSMEPAIQQLLNQHEFLEVIETGQDENKRVRVKCQLTQHEMLLRADVIATHLASKKFRKAWDWYCHDYSQYEPYIVPYRRLPKSLFCNVTRTILNRIPAEVEKHVQGKRYKRMKERVKVQVIKTGDNGDDDQTLSSRDFDADLFEFENSQVVYSDEEEEEGDEEDEDDELETIEKASLQKEDDDMADFYPDDESNAGNDTKAMDTDTKADDDTDEIVEEKPPKKRRTKSSSGSKTTRHRSKKARKDKTCAST</sequence>
<evidence type="ECO:0000313" key="3">
    <source>
        <dbReference type="Proteomes" id="UP001162060"/>
    </source>
</evidence>
<reference evidence="2" key="1">
    <citation type="submission" date="2024-01" db="EMBL/GenBank/DDBJ databases">
        <authorList>
            <person name="Webb A."/>
        </authorList>
    </citation>
    <scope>NUCLEOTIDE SEQUENCE</scope>
    <source>
        <strain evidence="2">Pm1</strain>
    </source>
</reference>
<evidence type="ECO:0000313" key="2">
    <source>
        <dbReference type="EMBL" id="CAK7925091.1"/>
    </source>
</evidence>
<feature type="compositionally biased region" description="Basic residues" evidence="1">
    <location>
        <begin position="238"/>
        <end position="248"/>
    </location>
</feature>
<feature type="compositionally biased region" description="Acidic residues" evidence="1">
    <location>
        <begin position="157"/>
        <end position="174"/>
    </location>
</feature>
<protein>
    <submittedName>
        <fullName evidence="2">Uncharacterized protein</fullName>
    </submittedName>
</protein>
<feature type="compositionally biased region" description="Basic and acidic residues" evidence="1">
    <location>
        <begin position="204"/>
        <end position="213"/>
    </location>
</feature>
<dbReference type="InterPro" id="IPR008833">
    <property type="entry name" value="Surf2"/>
</dbReference>
<dbReference type="EMBL" id="CAKLBY020000086">
    <property type="protein sequence ID" value="CAK7925091.1"/>
    <property type="molecule type" value="Genomic_DNA"/>
</dbReference>
<proteinExistence type="predicted"/>